<feature type="transmembrane region" description="Helical" evidence="1">
    <location>
        <begin position="317"/>
        <end position="334"/>
    </location>
</feature>
<organism evidence="2 3">
    <name type="scientific">Flavobacterium fontis</name>
    <dbReference type="NCBI Taxonomy" id="1124188"/>
    <lineage>
        <taxon>Bacteria</taxon>
        <taxon>Pseudomonadati</taxon>
        <taxon>Bacteroidota</taxon>
        <taxon>Flavobacteriia</taxon>
        <taxon>Flavobacteriales</taxon>
        <taxon>Flavobacteriaceae</taxon>
        <taxon>Flavobacterium</taxon>
    </lineage>
</organism>
<dbReference type="STRING" id="1124188.SAMN05444377_11284"/>
<keyword evidence="3" id="KW-1185">Reference proteome</keyword>
<dbReference type="RefSeq" id="WP_073364039.1">
    <property type="nucleotide sequence ID" value="NZ_FQVQ01000012.1"/>
</dbReference>
<keyword evidence="1" id="KW-0472">Membrane</keyword>
<dbReference type="AlphaFoldDB" id="A0A1M5CPH3"/>
<feature type="transmembrane region" description="Helical" evidence="1">
    <location>
        <begin position="106"/>
        <end position="126"/>
    </location>
</feature>
<feature type="transmembrane region" description="Helical" evidence="1">
    <location>
        <begin position="133"/>
        <end position="150"/>
    </location>
</feature>
<feature type="transmembrane region" description="Helical" evidence="1">
    <location>
        <begin position="210"/>
        <end position="236"/>
    </location>
</feature>
<name>A0A1M5CPH3_9FLAO</name>
<protein>
    <submittedName>
        <fullName evidence="2">EpsG family protein</fullName>
    </submittedName>
</protein>
<feature type="transmembrane region" description="Helical" evidence="1">
    <location>
        <begin position="177"/>
        <end position="203"/>
    </location>
</feature>
<feature type="transmembrane region" description="Helical" evidence="1">
    <location>
        <begin position="13"/>
        <end position="30"/>
    </location>
</feature>
<proteinExistence type="predicted"/>
<keyword evidence="1" id="KW-1133">Transmembrane helix</keyword>
<dbReference type="OrthoDB" id="1112074at2"/>
<dbReference type="EMBL" id="FQVQ01000012">
    <property type="protein sequence ID" value="SHF56610.1"/>
    <property type="molecule type" value="Genomic_DNA"/>
</dbReference>
<evidence type="ECO:0000313" key="3">
    <source>
        <dbReference type="Proteomes" id="UP000184147"/>
    </source>
</evidence>
<evidence type="ECO:0000256" key="1">
    <source>
        <dbReference type="SAM" id="Phobius"/>
    </source>
</evidence>
<evidence type="ECO:0000313" key="2">
    <source>
        <dbReference type="EMBL" id="SHF56610.1"/>
    </source>
</evidence>
<dbReference type="Pfam" id="PF14897">
    <property type="entry name" value="EpsG"/>
    <property type="match status" value="1"/>
</dbReference>
<reference evidence="2 3" key="1">
    <citation type="submission" date="2016-11" db="EMBL/GenBank/DDBJ databases">
        <authorList>
            <person name="Jaros S."/>
            <person name="Januszkiewicz K."/>
            <person name="Wedrychowicz H."/>
        </authorList>
    </citation>
    <scope>NUCLEOTIDE SEQUENCE [LARGE SCALE GENOMIC DNA]</scope>
    <source>
        <strain evidence="2 3">DSM 25660</strain>
    </source>
</reference>
<dbReference type="InterPro" id="IPR049458">
    <property type="entry name" value="EpsG-like"/>
</dbReference>
<feature type="transmembrane region" description="Helical" evidence="1">
    <location>
        <begin position="42"/>
        <end position="60"/>
    </location>
</feature>
<feature type="transmembrane region" description="Helical" evidence="1">
    <location>
        <begin position="346"/>
        <end position="364"/>
    </location>
</feature>
<accession>A0A1M5CPH3</accession>
<feature type="transmembrane region" description="Helical" evidence="1">
    <location>
        <begin position="294"/>
        <end position="311"/>
    </location>
</feature>
<sequence length="365" mass="42587">MNTLVPLPIYTDLFYHFTLVICILVIFNCFTRDIALTSNRKFISGMAFLVFGLVLLHMGLRPVNYRFGDMILYYAEFVNIMNGNPPKGKVEYLFESMMVFFAGFRAPNLFFFTCAALYIIPLYIACKRFFQEYWGYAFLMLVFSFTFWPYGVNGIRNGIAASLFLLGLSEPKTYRKYIWFIIALFFHKSLILPLIAFVVTSYYRNIKMYYAFWVLSIPVSLALGSVLEGFFLGLGLSEDQRLNVYLGEFNQANEGVELKIGFRWDFILFSAMAVLSSAYFIFKEKMQDAVFQQLTSVYLLANGFWILIIRANYSNRFAYLSWFMMGLLLVYPLLKYQFYKNQNSVLGAIILFYFLFGYFLNVVLV</sequence>
<dbReference type="Proteomes" id="UP000184147">
    <property type="component" value="Unassembled WGS sequence"/>
</dbReference>
<gene>
    <name evidence="2" type="ORF">SAMN05444377_11284</name>
</gene>
<feature type="transmembrane region" description="Helical" evidence="1">
    <location>
        <begin position="262"/>
        <end position="282"/>
    </location>
</feature>
<keyword evidence="1" id="KW-0812">Transmembrane</keyword>